<reference evidence="3 4" key="1">
    <citation type="submission" date="2020-07" db="EMBL/GenBank/DDBJ databases">
        <title>Huge and variable diversity of episymbiotic CPR bacteria and DPANN archaea in groundwater ecosystems.</title>
        <authorList>
            <person name="He C.Y."/>
            <person name="Keren R."/>
            <person name="Whittaker M."/>
            <person name="Farag I.F."/>
            <person name="Doudna J."/>
            <person name="Cate J.H.D."/>
            <person name="Banfield J.F."/>
        </authorList>
    </citation>
    <scope>NUCLEOTIDE SEQUENCE [LARGE SCALE GENOMIC DNA]</scope>
    <source>
        <strain evidence="3">NC_groundwater_70_Ag_B-0.1um_54_66</strain>
    </source>
</reference>
<feature type="transmembrane region" description="Helical" evidence="1">
    <location>
        <begin position="69"/>
        <end position="89"/>
    </location>
</feature>
<dbReference type="Pfam" id="PF03703">
    <property type="entry name" value="bPH_2"/>
    <property type="match status" value="1"/>
</dbReference>
<evidence type="ECO:0000256" key="1">
    <source>
        <dbReference type="SAM" id="Phobius"/>
    </source>
</evidence>
<dbReference type="PANTHER" id="PTHR37938:SF1">
    <property type="entry name" value="BLL0215 PROTEIN"/>
    <property type="match status" value="1"/>
</dbReference>
<evidence type="ECO:0000259" key="2">
    <source>
        <dbReference type="Pfam" id="PF03703"/>
    </source>
</evidence>
<sequence>MLYVQQSLSPDEEIIHIGHFHWMYTLRAVLAIFWGIAGCIGIIVASVYFQQNYWQGFEAQTWMGKVQELHPGIRIGAFFVFIFGVLRFASMMVTKATTEIAITNNRLIFKRGLVARYVGEMSIDRIEGVNVLQSVLGRIFGYGRIMVRGMGVGEVILPPISNPIAFRRAIEKARVS</sequence>
<protein>
    <submittedName>
        <fullName evidence="3">PH domain-containing protein</fullName>
    </submittedName>
</protein>
<feature type="transmembrane region" description="Helical" evidence="1">
    <location>
        <begin position="28"/>
        <end position="49"/>
    </location>
</feature>
<organism evidence="3 4">
    <name type="scientific">Micavibrio aeruginosavorus</name>
    <dbReference type="NCBI Taxonomy" id="349221"/>
    <lineage>
        <taxon>Bacteria</taxon>
        <taxon>Pseudomonadati</taxon>
        <taxon>Bdellovibrionota</taxon>
        <taxon>Bdellovibrionia</taxon>
        <taxon>Bdellovibrionales</taxon>
        <taxon>Pseudobdellovibrionaceae</taxon>
        <taxon>Micavibrio</taxon>
    </lineage>
</organism>
<dbReference type="InterPro" id="IPR005182">
    <property type="entry name" value="YdbS-like_PH"/>
</dbReference>
<accession>A0A7T5R0C7</accession>
<evidence type="ECO:0000313" key="4">
    <source>
        <dbReference type="Proteomes" id="UP000595362"/>
    </source>
</evidence>
<keyword evidence="1" id="KW-0812">Transmembrane</keyword>
<dbReference type="AlphaFoldDB" id="A0A7T5R0C7"/>
<dbReference type="PANTHER" id="PTHR37938">
    <property type="entry name" value="BLL0215 PROTEIN"/>
    <property type="match status" value="1"/>
</dbReference>
<dbReference type="EMBL" id="CP066681">
    <property type="protein sequence ID" value="QQG35198.1"/>
    <property type="molecule type" value="Genomic_DNA"/>
</dbReference>
<dbReference type="Proteomes" id="UP000595362">
    <property type="component" value="Chromosome"/>
</dbReference>
<proteinExistence type="predicted"/>
<keyword evidence="1" id="KW-1133">Transmembrane helix</keyword>
<keyword evidence="1" id="KW-0472">Membrane</keyword>
<feature type="domain" description="YdbS-like PH" evidence="2">
    <location>
        <begin position="97"/>
        <end position="170"/>
    </location>
</feature>
<evidence type="ECO:0000313" key="3">
    <source>
        <dbReference type="EMBL" id="QQG35198.1"/>
    </source>
</evidence>
<name>A0A7T5R0C7_9BACT</name>
<gene>
    <name evidence="3" type="ORF">HYS17_06400</name>
</gene>